<comment type="caution">
    <text evidence="6">The sequence shown here is derived from an EMBL/GenBank/DDBJ whole genome shotgun (WGS) entry which is preliminary data.</text>
</comment>
<dbReference type="RefSeq" id="WP_188654674.1">
    <property type="nucleotide sequence ID" value="NZ_BMNR01000008.1"/>
</dbReference>
<dbReference type="PANTHER" id="PTHR43335:SF4">
    <property type="entry name" value="ABC TRANSPORTER, ATP-BINDING PROTEIN"/>
    <property type="match status" value="1"/>
</dbReference>
<accession>A0A8J3FJH6</accession>
<keyword evidence="4" id="KW-0067">ATP-binding</keyword>
<dbReference type="AlphaFoldDB" id="A0A8J3FJH6"/>
<reference evidence="6" key="2">
    <citation type="submission" date="2020-09" db="EMBL/GenBank/DDBJ databases">
        <authorList>
            <person name="Sun Q."/>
            <person name="Ohkuma M."/>
        </authorList>
    </citation>
    <scope>NUCLEOTIDE SEQUENCE</scope>
    <source>
        <strain evidence="6">JCM 12862</strain>
    </source>
</reference>
<evidence type="ECO:0000256" key="4">
    <source>
        <dbReference type="ARBA" id="ARBA00022840"/>
    </source>
</evidence>
<reference evidence="6" key="1">
    <citation type="journal article" date="2014" name="Int. J. Syst. Evol. Microbiol.">
        <title>Complete genome sequence of Corynebacterium casei LMG S-19264T (=DSM 44701T), isolated from a smear-ripened cheese.</title>
        <authorList>
            <consortium name="US DOE Joint Genome Institute (JGI-PGF)"/>
            <person name="Walter F."/>
            <person name="Albersmeier A."/>
            <person name="Kalinowski J."/>
            <person name="Ruckert C."/>
        </authorList>
    </citation>
    <scope>NUCLEOTIDE SEQUENCE</scope>
    <source>
        <strain evidence="6">JCM 12862</strain>
    </source>
</reference>
<dbReference type="EMBL" id="BMNR01000008">
    <property type="protein sequence ID" value="GGK33639.1"/>
    <property type="molecule type" value="Genomic_DNA"/>
</dbReference>
<evidence type="ECO:0000259" key="5">
    <source>
        <dbReference type="PROSITE" id="PS50893"/>
    </source>
</evidence>
<dbReference type="SUPFAM" id="SSF52540">
    <property type="entry name" value="P-loop containing nucleoside triphosphate hydrolases"/>
    <property type="match status" value="1"/>
</dbReference>
<dbReference type="CDD" id="cd03230">
    <property type="entry name" value="ABC_DR_subfamily_A"/>
    <property type="match status" value="1"/>
</dbReference>
<evidence type="ECO:0000313" key="7">
    <source>
        <dbReference type="Proteomes" id="UP000612329"/>
    </source>
</evidence>
<proteinExistence type="inferred from homology"/>
<evidence type="ECO:0000256" key="2">
    <source>
        <dbReference type="ARBA" id="ARBA00022448"/>
    </source>
</evidence>
<name>A0A8J3FJH6_9FLAO</name>
<evidence type="ECO:0000313" key="6">
    <source>
        <dbReference type="EMBL" id="GGK33639.1"/>
    </source>
</evidence>
<gene>
    <name evidence="6" type="ORF">GCM10007962_30080</name>
</gene>
<keyword evidence="2" id="KW-0813">Transport</keyword>
<dbReference type="Gene3D" id="3.40.50.300">
    <property type="entry name" value="P-loop containing nucleotide triphosphate hydrolases"/>
    <property type="match status" value="1"/>
</dbReference>
<dbReference type="PROSITE" id="PS50893">
    <property type="entry name" value="ABC_TRANSPORTER_2"/>
    <property type="match status" value="1"/>
</dbReference>
<dbReference type="SMART" id="SM00382">
    <property type="entry name" value="AAA"/>
    <property type="match status" value="1"/>
</dbReference>
<dbReference type="InterPro" id="IPR003593">
    <property type="entry name" value="AAA+_ATPase"/>
</dbReference>
<sequence>MEPIIKLNNLTKQYGTFKAVDALNLEIYKGEIFGLLGPNGAGKSTTIMMMLGLTEPHFGSALVCGYNATENPIEVKKRVGYLPDTLGFYDNRTGLENLLYIARLNGISEDIAIQKATELLTRVGLEKDIHKKVGTYSRGMKQRLGLADVLIKNPEIIVLDEPTLGIDPKGVRSFLKLIHQLSREEQLTVLLSSHHLHQVQQVCDRVGIFVNGKLIAEGDIPTLSKKLLDEAPYTVEIRLQENHQENLIAIQNLLKQTQDIKNVTIEQDYLSITCTKDITAYIAKTLINAGFNLVHLHKKEFGLDDIYQRYFENTDENYRQTA</sequence>
<dbReference type="GO" id="GO:0005524">
    <property type="term" value="F:ATP binding"/>
    <property type="evidence" value="ECO:0007669"/>
    <property type="project" value="UniProtKB-KW"/>
</dbReference>
<dbReference type="PANTHER" id="PTHR43335">
    <property type="entry name" value="ABC TRANSPORTER, ATP-BINDING PROTEIN"/>
    <property type="match status" value="1"/>
</dbReference>
<dbReference type="GO" id="GO:0016887">
    <property type="term" value="F:ATP hydrolysis activity"/>
    <property type="evidence" value="ECO:0007669"/>
    <property type="project" value="InterPro"/>
</dbReference>
<dbReference type="Pfam" id="PF00005">
    <property type="entry name" value="ABC_tran"/>
    <property type="match status" value="1"/>
</dbReference>
<feature type="domain" description="ABC transporter" evidence="5">
    <location>
        <begin position="5"/>
        <end position="236"/>
    </location>
</feature>
<protein>
    <recommendedName>
        <fullName evidence="5">ABC transporter domain-containing protein</fullName>
    </recommendedName>
</protein>
<dbReference type="InterPro" id="IPR003439">
    <property type="entry name" value="ABC_transporter-like_ATP-bd"/>
</dbReference>
<evidence type="ECO:0000256" key="1">
    <source>
        <dbReference type="ARBA" id="ARBA00005417"/>
    </source>
</evidence>
<keyword evidence="7" id="KW-1185">Reference proteome</keyword>
<keyword evidence="3" id="KW-0547">Nucleotide-binding</keyword>
<dbReference type="InterPro" id="IPR027417">
    <property type="entry name" value="P-loop_NTPase"/>
</dbReference>
<comment type="similarity">
    <text evidence="1">Belongs to the ABC transporter superfamily.</text>
</comment>
<evidence type="ECO:0000256" key="3">
    <source>
        <dbReference type="ARBA" id="ARBA00022741"/>
    </source>
</evidence>
<organism evidence="6 7">
    <name type="scientific">Yeosuana aromativorans</name>
    <dbReference type="NCBI Taxonomy" id="288019"/>
    <lineage>
        <taxon>Bacteria</taxon>
        <taxon>Pseudomonadati</taxon>
        <taxon>Bacteroidota</taxon>
        <taxon>Flavobacteriia</taxon>
        <taxon>Flavobacteriales</taxon>
        <taxon>Flavobacteriaceae</taxon>
        <taxon>Yeosuana</taxon>
    </lineage>
</organism>
<dbReference type="Proteomes" id="UP000612329">
    <property type="component" value="Unassembled WGS sequence"/>
</dbReference>